<evidence type="ECO:0000256" key="1">
    <source>
        <dbReference type="SAM" id="MobiDB-lite"/>
    </source>
</evidence>
<feature type="region of interest" description="Disordered" evidence="1">
    <location>
        <begin position="21"/>
        <end position="42"/>
    </location>
</feature>
<dbReference type="Proteomes" id="UP000799771">
    <property type="component" value="Unassembled WGS sequence"/>
</dbReference>
<dbReference type="AlphaFoldDB" id="A0A6A6AJN7"/>
<evidence type="ECO:0000313" key="2">
    <source>
        <dbReference type="EMBL" id="KAF2131124.1"/>
    </source>
</evidence>
<protein>
    <submittedName>
        <fullName evidence="2">Uncharacterized protein</fullName>
    </submittedName>
</protein>
<dbReference type="RefSeq" id="XP_033525511.1">
    <property type="nucleotide sequence ID" value="XM_033672834.1"/>
</dbReference>
<organism evidence="2 3">
    <name type="scientific">Dothidotthia symphoricarpi CBS 119687</name>
    <dbReference type="NCBI Taxonomy" id="1392245"/>
    <lineage>
        <taxon>Eukaryota</taxon>
        <taxon>Fungi</taxon>
        <taxon>Dikarya</taxon>
        <taxon>Ascomycota</taxon>
        <taxon>Pezizomycotina</taxon>
        <taxon>Dothideomycetes</taxon>
        <taxon>Pleosporomycetidae</taxon>
        <taxon>Pleosporales</taxon>
        <taxon>Dothidotthiaceae</taxon>
        <taxon>Dothidotthia</taxon>
    </lineage>
</organism>
<accession>A0A6A6AJN7</accession>
<name>A0A6A6AJN7_9PLEO</name>
<reference evidence="2" key="1">
    <citation type="journal article" date="2020" name="Stud. Mycol.">
        <title>101 Dothideomycetes genomes: a test case for predicting lifestyles and emergence of pathogens.</title>
        <authorList>
            <person name="Haridas S."/>
            <person name="Albert R."/>
            <person name="Binder M."/>
            <person name="Bloem J."/>
            <person name="Labutti K."/>
            <person name="Salamov A."/>
            <person name="Andreopoulos B."/>
            <person name="Baker S."/>
            <person name="Barry K."/>
            <person name="Bills G."/>
            <person name="Bluhm B."/>
            <person name="Cannon C."/>
            <person name="Castanera R."/>
            <person name="Culley D."/>
            <person name="Daum C."/>
            <person name="Ezra D."/>
            <person name="Gonzalez J."/>
            <person name="Henrissat B."/>
            <person name="Kuo A."/>
            <person name="Liang C."/>
            <person name="Lipzen A."/>
            <person name="Lutzoni F."/>
            <person name="Magnuson J."/>
            <person name="Mondo S."/>
            <person name="Nolan M."/>
            <person name="Ohm R."/>
            <person name="Pangilinan J."/>
            <person name="Park H.-J."/>
            <person name="Ramirez L."/>
            <person name="Alfaro M."/>
            <person name="Sun H."/>
            <person name="Tritt A."/>
            <person name="Yoshinaga Y."/>
            <person name="Zwiers L.-H."/>
            <person name="Turgeon B."/>
            <person name="Goodwin S."/>
            <person name="Spatafora J."/>
            <person name="Crous P."/>
            <person name="Grigoriev I."/>
        </authorList>
    </citation>
    <scope>NUCLEOTIDE SEQUENCE</scope>
    <source>
        <strain evidence="2">CBS 119687</strain>
    </source>
</reference>
<keyword evidence="3" id="KW-1185">Reference proteome</keyword>
<proteinExistence type="predicted"/>
<sequence>MLASNKRLLAALDGMQKVVAPKRTTRRASRDVTIDEGDGSPSPFSPQSIFASLKLSVVALNPWTGLPVLGVRRVHVKPYGSWSTGPPPQTVEWIHPGDCASFTHPEASRAKNKLSKTKREGPVYILPSRTGNEALEFVPLVAFVLQVRQLTDN</sequence>
<dbReference type="EMBL" id="ML977503">
    <property type="protein sequence ID" value="KAF2131124.1"/>
    <property type="molecule type" value="Genomic_DNA"/>
</dbReference>
<evidence type="ECO:0000313" key="3">
    <source>
        <dbReference type="Proteomes" id="UP000799771"/>
    </source>
</evidence>
<gene>
    <name evidence="2" type="ORF">P153DRAFT_430364</name>
</gene>
<dbReference type="GeneID" id="54413266"/>